<name>A0A0W8G5E8_9ZZZZ</name>
<comment type="caution">
    <text evidence="1">The sequence shown here is derived from an EMBL/GenBank/DDBJ whole genome shotgun (WGS) entry which is preliminary data.</text>
</comment>
<protein>
    <submittedName>
        <fullName evidence="1">Uncharacterized protein</fullName>
    </submittedName>
</protein>
<proteinExistence type="predicted"/>
<reference evidence="1" key="1">
    <citation type="journal article" date="2015" name="Proc. Natl. Acad. Sci. U.S.A.">
        <title>Networks of energetic and metabolic interactions define dynamics in microbial communities.</title>
        <authorList>
            <person name="Embree M."/>
            <person name="Liu J.K."/>
            <person name="Al-Bassam M.M."/>
            <person name="Zengler K."/>
        </authorList>
    </citation>
    <scope>NUCLEOTIDE SEQUENCE</scope>
</reference>
<accession>A0A0W8G5E8</accession>
<sequence length="55" mass="6474">MLTALALIGAALAAAAAALLYTVWRARRRPRLRCAHRETLSRRFNFDRYKRYEHK</sequence>
<dbReference type="AlphaFoldDB" id="A0A0W8G5E8"/>
<gene>
    <name evidence="1" type="ORF">ASZ90_001822</name>
</gene>
<evidence type="ECO:0000313" key="1">
    <source>
        <dbReference type="EMBL" id="KUG28310.1"/>
    </source>
</evidence>
<dbReference type="EMBL" id="LNQE01000234">
    <property type="protein sequence ID" value="KUG28310.1"/>
    <property type="molecule type" value="Genomic_DNA"/>
</dbReference>
<organism evidence="1">
    <name type="scientific">hydrocarbon metagenome</name>
    <dbReference type="NCBI Taxonomy" id="938273"/>
    <lineage>
        <taxon>unclassified sequences</taxon>
        <taxon>metagenomes</taxon>
        <taxon>ecological metagenomes</taxon>
    </lineage>
</organism>